<dbReference type="EMBL" id="CM042031">
    <property type="protein sequence ID" value="KAI3784348.1"/>
    <property type="molecule type" value="Genomic_DNA"/>
</dbReference>
<reference evidence="2" key="1">
    <citation type="journal article" date="2022" name="Mol. Ecol. Resour.">
        <title>The genomes of chicory, endive, great burdock and yacon provide insights into Asteraceae palaeo-polyploidization history and plant inulin production.</title>
        <authorList>
            <person name="Fan W."/>
            <person name="Wang S."/>
            <person name="Wang H."/>
            <person name="Wang A."/>
            <person name="Jiang F."/>
            <person name="Liu H."/>
            <person name="Zhao H."/>
            <person name="Xu D."/>
            <person name="Zhang Y."/>
        </authorList>
    </citation>
    <scope>NUCLEOTIDE SEQUENCE [LARGE SCALE GENOMIC DNA]</scope>
    <source>
        <strain evidence="2">cv. Yunnan</strain>
    </source>
</reference>
<accession>A0ACB9GME8</accession>
<evidence type="ECO:0000313" key="2">
    <source>
        <dbReference type="Proteomes" id="UP001056120"/>
    </source>
</evidence>
<organism evidence="1 2">
    <name type="scientific">Smallanthus sonchifolius</name>
    <dbReference type="NCBI Taxonomy" id="185202"/>
    <lineage>
        <taxon>Eukaryota</taxon>
        <taxon>Viridiplantae</taxon>
        <taxon>Streptophyta</taxon>
        <taxon>Embryophyta</taxon>
        <taxon>Tracheophyta</taxon>
        <taxon>Spermatophyta</taxon>
        <taxon>Magnoliopsida</taxon>
        <taxon>eudicotyledons</taxon>
        <taxon>Gunneridae</taxon>
        <taxon>Pentapetalae</taxon>
        <taxon>asterids</taxon>
        <taxon>campanulids</taxon>
        <taxon>Asterales</taxon>
        <taxon>Asteraceae</taxon>
        <taxon>Asteroideae</taxon>
        <taxon>Heliantheae alliance</taxon>
        <taxon>Millerieae</taxon>
        <taxon>Smallanthus</taxon>
    </lineage>
</organism>
<comment type="caution">
    <text evidence="1">The sequence shown here is derived from an EMBL/GenBank/DDBJ whole genome shotgun (WGS) entry which is preliminary data.</text>
</comment>
<proteinExistence type="predicted"/>
<evidence type="ECO:0000313" key="1">
    <source>
        <dbReference type="EMBL" id="KAI3784348.1"/>
    </source>
</evidence>
<dbReference type="Proteomes" id="UP001056120">
    <property type="component" value="Linkage Group LG14"/>
</dbReference>
<protein>
    <submittedName>
        <fullName evidence="1">Uncharacterized protein</fullName>
    </submittedName>
</protein>
<keyword evidence="2" id="KW-1185">Reference proteome</keyword>
<gene>
    <name evidence="1" type="ORF">L1987_43446</name>
</gene>
<name>A0ACB9GME8_9ASTR</name>
<reference evidence="1 2" key="2">
    <citation type="journal article" date="2022" name="Mol. Ecol. Resour.">
        <title>The genomes of chicory, endive, great burdock and yacon provide insights into Asteraceae paleo-polyploidization history and plant inulin production.</title>
        <authorList>
            <person name="Fan W."/>
            <person name="Wang S."/>
            <person name="Wang H."/>
            <person name="Wang A."/>
            <person name="Jiang F."/>
            <person name="Liu H."/>
            <person name="Zhao H."/>
            <person name="Xu D."/>
            <person name="Zhang Y."/>
        </authorList>
    </citation>
    <scope>NUCLEOTIDE SEQUENCE [LARGE SCALE GENOMIC DNA]</scope>
    <source>
        <strain evidence="2">cv. Yunnan</strain>
        <tissue evidence="1">Leaves</tissue>
    </source>
</reference>
<sequence>MGMLVQTSLKDKILLAQKQVVANDELKKDLDCGVEKHLEPKPDDLLYFMGRIWIPDSRMKKDIALYVGKCLTCSKVKAEHQKPSSLLQQPKIPQWKWEQISMDFITKFPRTSSGHDSIWVIVDRLTKSAHFLPIREDYKMEKLSRLYINEVVTRHGVPLSIISDRDSRFTSRFWQSLQKSLGTRLNLSTAYYPQTDGQSERTIQTLEDMLRSCVIDFGGSWDQHLPLIEFSYNNSYHTSIKCAPFEALHGRKCQSPVCWTEIGDAQITGPELIQETTDKILQIQERLKASRDRQKSYADNRRKPLEFQFGDRVLLKVSPWKGVVRFGKKGKLAPRFVGQFGILERIGPVAYRLKLPTELCNVHDVFHVSNLKRCLADDTLQVPLDDVRIDNSMHFVEKPVEIMDREVKQLKRSRIPIVKVRWEAKHGPEFTWECEDQMKHKYPHLFLDPTASTS</sequence>